<dbReference type="InterPro" id="IPR027094">
    <property type="entry name" value="Mitofusin_fam"/>
</dbReference>
<evidence type="ECO:0000256" key="1">
    <source>
        <dbReference type="ARBA" id="ARBA00004370"/>
    </source>
</evidence>
<dbReference type="PANTHER" id="PTHR10465">
    <property type="entry name" value="TRANSMEMBRANE GTPASE FZO1"/>
    <property type="match status" value="1"/>
</dbReference>
<dbReference type="InterPro" id="IPR045063">
    <property type="entry name" value="Dynamin_N"/>
</dbReference>
<proteinExistence type="predicted"/>
<comment type="subcellular location">
    <subcellularLocation>
        <location evidence="1">Membrane</location>
    </subcellularLocation>
</comment>
<keyword evidence="2" id="KW-0547">Nucleotide-binding</keyword>
<name>A0A5C2HEI7_9BACT</name>
<dbReference type="RefSeq" id="WP_066386168.1">
    <property type="nucleotide sequence ID" value="NZ_CP036246.2"/>
</dbReference>
<keyword evidence="3" id="KW-0378">Hydrolase</keyword>
<dbReference type="SUPFAM" id="SSF52540">
    <property type="entry name" value="P-loop containing nucleoside triphosphate hydrolases"/>
    <property type="match status" value="1"/>
</dbReference>
<dbReference type="GO" id="GO:0008053">
    <property type="term" value="P:mitochondrial fusion"/>
    <property type="evidence" value="ECO:0007669"/>
    <property type="project" value="TreeGrafter"/>
</dbReference>
<dbReference type="GO" id="GO:0005525">
    <property type="term" value="F:GTP binding"/>
    <property type="evidence" value="ECO:0007669"/>
    <property type="project" value="UniProtKB-KW"/>
</dbReference>
<dbReference type="GO" id="GO:0003924">
    <property type="term" value="F:GTPase activity"/>
    <property type="evidence" value="ECO:0007669"/>
    <property type="project" value="InterPro"/>
</dbReference>
<feature type="domain" description="Dynamin N-terminal" evidence="6">
    <location>
        <begin position="11"/>
        <end position="196"/>
    </location>
</feature>
<dbReference type="Pfam" id="PF00350">
    <property type="entry name" value="Dynamin_N"/>
    <property type="match status" value="1"/>
</dbReference>
<reference evidence="7 8" key="2">
    <citation type="submission" date="2019-09" db="EMBL/GenBank/DDBJ databases">
        <title>Taxonomic note: a critical rebuttal of the proposed division of the genus Arcobacter into six genera, emended descriptions of Arcobacter anaerophilus and the genus Arcobacter, and an assessment of genus-level boundaries for Epsilonproteobacteria using in silico genomic comparator tools.</title>
        <authorList>
            <person name="On S.L.W."/>
            <person name="Miller W.G."/>
            <person name="Biggs P."/>
            <person name="Cornelius A."/>
            <person name="Vandamme P."/>
        </authorList>
    </citation>
    <scope>NUCLEOTIDE SEQUENCE [LARGE SCALE GENOMIC DNA]</scope>
    <source>
        <strain evidence="7 8">CCUG 56899</strain>
    </source>
</reference>
<sequence length="321" mass="37631">MKNNINKQYKIAVVANMSAGKSTFINALFGDSILPAYSHATTDCPIYIYSDDNPDNDMAIVEFTDGKKTVELAKDIVQKEIKFYAQKDSDTLDEKYKNVKKIDLHWDFHILQNSEKFDTNFIIIDTPGPNNTDEHAFKHSDTTKNIILNEADMVLYLFDYGQIDANLELNKNNLWGLIKQRKEKTPDFEVLFIINKIDKAFEDNKKIEEIKSSSSKEEYFANIKKHWFYYENIAIDKIKNSAKKYGFKSPKVFTVSSKFIEYYRNKNNLNFDHLDDIDGFINFFKNSFGKNWDSKFHSYLGYKSIEQSLKNYLKLEDHVYK</sequence>
<dbReference type="EMBL" id="CP036246">
    <property type="protein sequence ID" value="QEP39801.1"/>
    <property type="molecule type" value="Genomic_DNA"/>
</dbReference>
<dbReference type="InterPro" id="IPR027417">
    <property type="entry name" value="P-loop_NTPase"/>
</dbReference>
<dbReference type="KEGG" id="apoc:APORC_0162"/>
<keyword evidence="5" id="KW-0472">Membrane</keyword>
<evidence type="ECO:0000256" key="5">
    <source>
        <dbReference type="ARBA" id="ARBA00023136"/>
    </source>
</evidence>
<evidence type="ECO:0000313" key="8">
    <source>
        <dbReference type="Proteomes" id="UP000322644"/>
    </source>
</evidence>
<keyword evidence="4" id="KW-0342">GTP-binding</keyword>
<evidence type="ECO:0000256" key="4">
    <source>
        <dbReference type="ARBA" id="ARBA00023134"/>
    </source>
</evidence>
<evidence type="ECO:0000256" key="2">
    <source>
        <dbReference type="ARBA" id="ARBA00022741"/>
    </source>
</evidence>
<organism evidence="7 8">
    <name type="scientific">Arcobacter porcinus</name>
    <dbReference type="NCBI Taxonomy" id="1935204"/>
    <lineage>
        <taxon>Bacteria</taxon>
        <taxon>Pseudomonadati</taxon>
        <taxon>Campylobacterota</taxon>
        <taxon>Epsilonproteobacteria</taxon>
        <taxon>Campylobacterales</taxon>
        <taxon>Arcobacteraceae</taxon>
        <taxon>Arcobacter</taxon>
    </lineage>
</organism>
<dbReference type="Gene3D" id="3.40.50.300">
    <property type="entry name" value="P-loop containing nucleotide triphosphate hydrolases"/>
    <property type="match status" value="1"/>
</dbReference>
<dbReference type="GO" id="GO:0016020">
    <property type="term" value="C:membrane"/>
    <property type="evidence" value="ECO:0007669"/>
    <property type="project" value="UniProtKB-SubCell"/>
</dbReference>
<evidence type="ECO:0000313" key="7">
    <source>
        <dbReference type="EMBL" id="QEP39801.1"/>
    </source>
</evidence>
<dbReference type="Proteomes" id="UP000322644">
    <property type="component" value="Chromosome"/>
</dbReference>
<dbReference type="AlphaFoldDB" id="A0A5C2HEI7"/>
<reference evidence="7 8" key="1">
    <citation type="submission" date="2019-09" db="EMBL/GenBank/DDBJ databases">
        <title>Complete genome sequencing of four Arcobacter species reveals a diverse suite of mobile elements.</title>
        <authorList>
            <person name="Miller W.G."/>
            <person name="Yee E."/>
            <person name="Bono J.L."/>
        </authorList>
    </citation>
    <scope>NUCLEOTIDE SEQUENCE [LARGE SCALE GENOMIC DNA]</scope>
    <source>
        <strain evidence="7 8">CCUG 56899</strain>
    </source>
</reference>
<evidence type="ECO:0000256" key="3">
    <source>
        <dbReference type="ARBA" id="ARBA00022801"/>
    </source>
</evidence>
<evidence type="ECO:0000259" key="6">
    <source>
        <dbReference type="Pfam" id="PF00350"/>
    </source>
</evidence>
<gene>
    <name evidence="7" type="ORF">APORC_0162</name>
</gene>
<accession>A0A5C2HEI7</accession>
<dbReference type="PANTHER" id="PTHR10465:SF0">
    <property type="entry name" value="SARCALUMENIN"/>
    <property type="match status" value="1"/>
</dbReference>
<protein>
    <submittedName>
        <fullName evidence="7">GTP-binding protein (Dynamin domain)</fullName>
    </submittedName>
</protein>